<dbReference type="SUPFAM" id="SSF53474">
    <property type="entry name" value="alpha/beta-Hydrolases"/>
    <property type="match status" value="1"/>
</dbReference>
<evidence type="ECO:0000313" key="7">
    <source>
        <dbReference type="Proteomes" id="UP001197093"/>
    </source>
</evidence>
<gene>
    <name evidence="6" type="ORF">NEMBOFW57_006662</name>
</gene>
<proteinExistence type="inferred from homology"/>
<evidence type="ECO:0000256" key="2">
    <source>
        <dbReference type="ARBA" id="ARBA00022797"/>
    </source>
</evidence>
<keyword evidence="3" id="KW-0378">Hydrolase</keyword>
<dbReference type="Proteomes" id="UP001197093">
    <property type="component" value="Unassembled WGS sequence"/>
</dbReference>
<keyword evidence="2" id="KW-0058">Aromatic hydrocarbons catabolism</keyword>
<dbReference type="GO" id="GO:0004301">
    <property type="term" value="F:epoxide hydrolase activity"/>
    <property type="evidence" value="ECO:0007669"/>
    <property type="project" value="TreeGrafter"/>
</dbReference>
<comment type="similarity">
    <text evidence="1">Belongs to the peptidase S33 family.</text>
</comment>
<evidence type="ECO:0000313" key="6">
    <source>
        <dbReference type="EMBL" id="KAG7287157.1"/>
    </source>
</evidence>
<sequence>MASPIESFKINVPDSAIKRLKDKLELTTWPDEVDFSNDWNYGAPLADIKRLAAYWKDGFDWRAHERKLNQLPQFTTTINVDGFGDLQVHFLHEKSPNSSSIPLLFCHGWPGSFLEVVKIMPLLTNPTGSSQPTFDVVAPSLPNFGFSQGVKKPGFTIQHYAEVCHKLMQKLGYQRYATQGGDWGYAVTRMMGLLYPQHCLASHLNFVRVNDRPSFSSNPLLSIQDSLSSYTDAEKAGLARTKWFTEEGFGYNLEQSTKPSTLGFALADSPVALLAWIYEKLHDWTDAYPWTDDEVLEWVSVYQFSTAGPAASVRIYYENTHTNAEFTRKINGYVPDVKLGLSYFPKDLVVPPRTWGRTLGPVVYERVHPDGGHFAAHERPEELAKDLREMFAQRDVARGLVSEA</sequence>
<feature type="active site" description="Nucleophile" evidence="4">
    <location>
        <position position="182"/>
    </location>
</feature>
<reference evidence="6" key="1">
    <citation type="submission" date="2023-02" db="EMBL/GenBank/DDBJ databases">
        <authorList>
            <person name="Palmer J.M."/>
        </authorList>
    </citation>
    <scope>NUCLEOTIDE SEQUENCE</scope>
    <source>
        <strain evidence="6">FW57</strain>
    </source>
</reference>
<organism evidence="6 7">
    <name type="scientific">Staphylotrichum longicolle</name>
    <dbReference type="NCBI Taxonomy" id="669026"/>
    <lineage>
        <taxon>Eukaryota</taxon>
        <taxon>Fungi</taxon>
        <taxon>Dikarya</taxon>
        <taxon>Ascomycota</taxon>
        <taxon>Pezizomycotina</taxon>
        <taxon>Sordariomycetes</taxon>
        <taxon>Sordariomycetidae</taxon>
        <taxon>Sordariales</taxon>
        <taxon>Chaetomiaceae</taxon>
        <taxon>Staphylotrichum</taxon>
    </lineage>
</organism>
<dbReference type="Gene3D" id="3.40.50.1820">
    <property type="entry name" value="alpha/beta hydrolase"/>
    <property type="match status" value="1"/>
</dbReference>
<feature type="active site" description="Proton donor" evidence="4">
    <location>
        <position position="316"/>
    </location>
</feature>
<dbReference type="EMBL" id="JAHCVI010000003">
    <property type="protein sequence ID" value="KAG7287157.1"/>
    <property type="molecule type" value="Genomic_DNA"/>
</dbReference>
<dbReference type="InterPro" id="IPR000639">
    <property type="entry name" value="Epox_hydrolase-like"/>
</dbReference>
<dbReference type="PRINTS" id="PR00412">
    <property type="entry name" value="EPOXHYDRLASE"/>
</dbReference>
<keyword evidence="7" id="KW-1185">Reference proteome</keyword>
<dbReference type="PANTHER" id="PTHR21661:SF35">
    <property type="entry name" value="EPOXIDE HYDROLASE"/>
    <property type="match status" value="1"/>
</dbReference>
<feature type="domain" description="Epoxide hydrolase N-terminal" evidence="5">
    <location>
        <begin position="5"/>
        <end position="116"/>
    </location>
</feature>
<dbReference type="InterPro" id="IPR010497">
    <property type="entry name" value="Epoxide_hydro_N"/>
</dbReference>
<accession>A0AAD4ETE0</accession>
<dbReference type="PIRSF" id="PIRSF001112">
    <property type="entry name" value="Epoxide_hydrolase"/>
    <property type="match status" value="1"/>
</dbReference>
<feature type="active site" description="Proton acceptor" evidence="4">
    <location>
        <position position="373"/>
    </location>
</feature>
<dbReference type="InterPro" id="IPR029058">
    <property type="entry name" value="AB_hydrolase_fold"/>
</dbReference>
<evidence type="ECO:0000256" key="3">
    <source>
        <dbReference type="ARBA" id="ARBA00022801"/>
    </source>
</evidence>
<dbReference type="AlphaFoldDB" id="A0AAD4ETE0"/>
<protein>
    <recommendedName>
        <fullName evidence="5">Epoxide hydrolase N-terminal domain-containing protein</fullName>
    </recommendedName>
</protein>
<dbReference type="GO" id="GO:0097176">
    <property type="term" value="P:epoxide metabolic process"/>
    <property type="evidence" value="ECO:0007669"/>
    <property type="project" value="TreeGrafter"/>
</dbReference>
<name>A0AAD4ETE0_9PEZI</name>
<evidence type="ECO:0000256" key="1">
    <source>
        <dbReference type="ARBA" id="ARBA00010088"/>
    </source>
</evidence>
<evidence type="ECO:0000259" key="5">
    <source>
        <dbReference type="Pfam" id="PF06441"/>
    </source>
</evidence>
<dbReference type="PANTHER" id="PTHR21661">
    <property type="entry name" value="EPOXIDE HYDROLASE 1-RELATED"/>
    <property type="match status" value="1"/>
</dbReference>
<dbReference type="Pfam" id="PF06441">
    <property type="entry name" value="EHN"/>
    <property type="match status" value="1"/>
</dbReference>
<evidence type="ECO:0000256" key="4">
    <source>
        <dbReference type="PIRSR" id="PIRSR001112-1"/>
    </source>
</evidence>
<comment type="caution">
    <text evidence="6">The sequence shown here is derived from an EMBL/GenBank/DDBJ whole genome shotgun (WGS) entry which is preliminary data.</text>
</comment>
<dbReference type="InterPro" id="IPR016292">
    <property type="entry name" value="Epoxide_hydrolase"/>
</dbReference>